<dbReference type="HOGENOM" id="CLU_1658612_0_0_6"/>
<gene>
    <name evidence="2" type="ORF">LFA_3312</name>
</gene>
<keyword evidence="1" id="KW-0732">Signal</keyword>
<dbReference type="Proteomes" id="UP000032430">
    <property type="component" value="Chromosome I"/>
</dbReference>
<sequence length="159" mass="17825">MKIPTLIVFIMLITSTPIFAEDTPYNGPDNPVIPADNNKIRLNLAQCIEDVNEVFTDNQTHDIAKDLCKLREQHQAARQQALKRLAALVTLYKGMTNHQHDQRLAQTISFIQEGVNNCINALASQEYCHNIACATEPELDAIFCDQQATGIINRLLGHE</sequence>
<dbReference type="RefSeq" id="WP_045096919.1">
    <property type="nucleotide sequence ID" value="NZ_LN614827.1"/>
</dbReference>
<proteinExistence type="predicted"/>
<evidence type="ECO:0000256" key="1">
    <source>
        <dbReference type="SAM" id="SignalP"/>
    </source>
</evidence>
<dbReference type="OrthoDB" id="5637725at2"/>
<accession>A0A098G9I4</accession>
<keyword evidence="3" id="KW-1185">Reference proteome</keyword>
<name>A0A098G9I4_9GAMM</name>
<evidence type="ECO:0000313" key="2">
    <source>
        <dbReference type="EMBL" id="CEG58644.1"/>
    </source>
</evidence>
<dbReference type="KEGG" id="lfa:LFA_3312"/>
<protein>
    <recommendedName>
        <fullName evidence="4">Secreted protein</fullName>
    </recommendedName>
</protein>
<evidence type="ECO:0000313" key="3">
    <source>
        <dbReference type="Proteomes" id="UP000032430"/>
    </source>
</evidence>
<feature type="chain" id="PRO_5001942301" description="Secreted protein" evidence="1">
    <location>
        <begin position="21"/>
        <end position="159"/>
    </location>
</feature>
<dbReference type="EMBL" id="LN614827">
    <property type="protein sequence ID" value="CEG58644.1"/>
    <property type="molecule type" value="Genomic_DNA"/>
</dbReference>
<dbReference type="AlphaFoldDB" id="A0A098G9I4"/>
<reference evidence="3" key="1">
    <citation type="submission" date="2014-09" db="EMBL/GenBank/DDBJ databases">
        <authorList>
            <person name="Gomez-Valero L."/>
        </authorList>
    </citation>
    <scope>NUCLEOTIDE SEQUENCE [LARGE SCALE GENOMIC DNA]</scope>
    <source>
        <strain evidence="3">ATCC700992</strain>
    </source>
</reference>
<organism evidence="2 3">
    <name type="scientific">Legionella fallonii LLAP-10</name>
    <dbReference type="NCBI Taxonomy" id="1212491"/>
    <lineage>
        <taxon>Bacteria</taxon>
        <taxon>Pseudomonadati</taxon>
        <taxon>Pseudomonadota</taxon>
        <taxon>Gammaproteobacteria</taxon>
        <taxon>Legionellales</taxon>
        <taxon>Legionellaceae</taxon>
        <taxon>Legionella</taxon>
    </lineage>
</organism>
<evidence type="ECO:0008006" key="4">
    <source>
        <dbReference type="Google" id="ProtNLM"/>
    </source>
</evidence>
<feature type="signal peptide" evidence="1">
    <location>
        <begin position="1"/>
        <end position="20"/>
    </location>
</feature>